<sequence length="1464" mass="157976">MAKSKVLVRTASKSNDNRDDSGLEPTVRPHTAGRERGIFRRLRLGRMLFGLGSGHGAVPEIAAGASIGPGPEYSTISHSGVGSGAGTHARDSEPMHNLFRTSSAQPQSNKLDLLLSVLPVQPPDDTALHSLRGELDATNELQAVSGMQRQHIVTDAAHQFDARKSRHSFLPRRSSAPDVAEIVRRLSLCTVTGECKTDDDGASQSSETSTPPSYLYASYTSGQQGPSDYGSASTKASTTQRCEVAADMKAQRAHSNYSHHGNSSSDRNTAAGTATHHSSDIAHSSPFGSGSRDGDNNTTFPPLPLTLPLPYTRFSSSEPSPRDGIANDTHSCDTSQSKHSTHRAKLAVMTTMPTAAAGAKAEMEEAELVGSAAESGSSEALSRGDTSGLSSTTTNLPHKATPEIIQLWRQQRQSMPDSPISPSGNGPNRRGASFNAPRGADIPAVINPKLMLMGSVKQRGDKKSILLATEANARKPLLAPPLSSSLVVSHASSQTSLVHSASVVASPGSLSGLSPPMVLLPIEEPEEVAEPNQIREDAASQMLVPACEKCPETDDQMADGQSGWTRKPSVHRRPKSLYERPYLKTLLASEDHDDEFLSSRASASIASAKAFLKTIASGSGPGSASALPRAHTNPNNLSISTSGSRDSLRQRSFGGVVLSRLPSSAPEDGGRTGFVFGQQFSRDGERSVPSDQENEAAYSYQRSTDFLDKSDMLAASHGNRLLRARSKLAGVGIRRASTYVWSRSSVFMRSLSVSDDIPSSLSQTQLQPQTQLQEQPQPQPQQQLPGRASEADAVFGSTKITENTEPQGGGLATSDTTTRMDAPPTDTRRVSAVPPSYKKSPAAMRLHAARELVMTEKNFVDNLFVIKKVWMEPVFSSANSPKPIIPYQTARVIFFGIAALHSHASQFYREMDFVLGSFERNQSFREGSADDGMRIGTLFRTNDRHWNEFISYVRNYGTAVNCLKQLQDYKPYQKYHEECMIQKRTNRQSLKDLLMLPIQRITRYTLLLKNILKHTPAVHSDHIELCRAVKNVTHLASIVNECRRKQEEMHRLIEVFRTIERCPPLPHSDSRTYISEFVVRELISRQPTRLLLFTDMVIVTQAPLQTKVDSEGQVDAIVEWLYHGIAQLDQVEVQNADESINTLVTILSLNRNATSINNTGAAASSGSSRRSLPPGPEPPLALSSASGSRVFVTSSSQNSISDLGETTEPHNRASAGSQGHSYGNSISTHSNSALSDMALADAASSNAGNRKKRSRGRKGLLRANSRDSIPEHIVALSHSTFPSPVSSPMQLNSSASRLNHPANSGMNDMAADKDSVTAHLPQQHQQRPKTSSGYSGTPSSMSLHHTGLSHSSSNTMTNYSISHFADVVPSLQAHHSSDTLPFGGTGSVPPIVFGRADIPLPDSVHLTLVMQHPSSAARKQFVRALKDATAKYARDIADTNEATAASNDAPPPDANNNAINLHPL</sequence>
<protein>
    <submittedName>
        <fullName evidence="1">Uncharacterized protein</fullName>
    </submittedName>
</protein>
<organism evidence="1 2">
    <name type="scientific">Kickxella alabastrina</name>
    <dbReference type="NCBI Taxonomy" id="61397"/>
    <lineage>
        <taxon>Eukaryota</taxon>
        <taxon>Fungi</taxon>
        <taxon>Fungi incertae sedis</taxon>
        <taxon>Zoopagomycota</taxon>
        <taxon>Kickxellomycotina</taxon>
        <taxon>Kickxellomycetes</taxon>
        <taxon>Kickxellales</taxon>
        <taxon>Kickxellaceae</taxon>
        <taxon>Kickxella</taxon>
    </lineage>
</organism>
<dbReference type="EMBL" id="JANBPG010000400">
    <property type="protein sequence ID" value="KAJ1896836.1"/>
    <property type="molecule type" value="Genomic_DNA"/>
</dbReference>
<evidence type="ECO:0000313" key="1">
    <source>
        <dbReference type="EMBL" id="KAJ1896836.1"/>
    </source>
</evidence>
<dbReference type="Proteomes" id="UP001150581">
    <property type="component" value="Unassembled WGS sequence"/>
</dbReference>
<keyword evidence="2" id="KW-1185">Reference proteome</keyword>
<gene>
    <name evidence="1" type="ORF">LPJ66_003747</name>
</gene>
<name>A0ACC1IKK7_9FUNG</name>
<reference evidence="1" key="1">
    <citation type="submission" date="2022-07" db="EMBL/GenBank/DDBJ databases">
        <title>Phylogenomic reconstructions and comparative analyses of Kickxellomycotina fungi.</title>
        <authorList>
            <person name="Reynolds N.K."/>
            <person name="Stajich J.E."/>
            <person name="Barry K."/>
            <person name="Grigoriev I.V."/>
            <person name="Crous P."/>
            <person name="Smith M.E."/>
        </authorList>
    </citation>
    <scope>NUCLEOTIDE SEQUENCE</scope>
    <source>
        <strain evidence="1">Benny 63K</strain>
    </source>
</reference>
<evidence type="ECO:0000313" key="2">
    <source>
        <dbReference type="Proteomes" id="UP001150581"/>
    </source>
</evidence>
<proteinExistence type="predicted"/>
<comment type="caution">
    <text evidence="1">The sequence shown here is derived from an EMBL/GenBank/DDBJ whole genome shotgun (WGS) entry which is preliminary data.</text>
</comment>
<accession>A0ACC1IKK7</accession>